<sequence>MAVTAAATETPSQRRRRWFDEAESESQEQQQHRYHASNGDQQRREAAVGAATVAAGRSVVAVTAGLASMCAVGARRLSSLSTAAGGVSQAGEVVSEAVCWGLMAAVVGVVNSKVRADDDDDDDGKELESGMGMLEAGDGSESFSSGGKGRGVVGKGTSASSWSLWAVAAGIVVACCYVAEIGEITLYPLLTPLLLVAEKKLRPEVVQRPGSGLATLANTVKGAVLVAAVAMLALVNWSLLELALPIIPGVALLVVYFALIPRTASDPRFFPLIPEVEKAIRPLSIRIIVFLLGVLGAIHTSLHAATSIGTFGLVASRDPSIQFSELGADLAVFASLIVLAQLILMIPKQVKGRLVLWALFLVSAGPYLANTAAIKRAQSAALHSREHPAEVLIHNAKADFDRLLERQSKTHSAAVEEYRRRYGVEPPPGFKEWYEFAVENQSPIIDEFDMIFESVSPFWSLSGKDVVQIMDNAHSTPGIDLWLCSFSGSNAETSCSHPARRFDRHIGDLFNTLLGDLPGVLPDAKFLVNHLDEPRVLIPPGPDSQEKPFTLTSLSGSPTWDAITKFCASQPDMNQPTLPLDTLGLPLVINITAALDLCAHPEYADIHGLFQAPNSFRLIEGLVPVLSTGAPSTMSDILFPSPAYVVEPEFRYNPSHDMPWSKKTNHLYWAGSTTGAVATPDNDWRRFHRQRFVALAQSLDPGQQHTYIREITPSSSTENGKNAEIAPTRSGFLNARLYKVFPTRIFQCRPPYLCRRQRAHFRPQPWQDADAAMGAKLVFDLDGNGISGRFGKLLASRSCVLKQTVLREWWHGSGGQESRLVPWVHYVPVSMDMGELSELVSWLLNTQRGREAAREIGEAGAEWALRAMRDVDVKVYLWRLVLELARVGDVARGPLKG</sequence>
<evidence type="ECO:0000313" key="5">
    <source>
        <dbReference type="Proteomes" id="UP001303647"/>
    </source>
</evidence>
<evidence type="ECO:0000313" key="4">
    <source>
        <dbReference type="EMBL" id="KAK4248960.1"/>
    </source>
</evidence>
<accession>A0AAN7HQX6</accession>
<evidence type="ECO:0000259" key="3">
    <source>
        <dbReference type="SMART" id="SM00672"/>
    </source>
</evidence>
<feature type="transmembrane region" description="Helical" evidence="2">
    <location>
        <begin position="354"/>
        <end position="374"/>
    </location>
</feature>
<dbReference type="PANTHER" id="PTHR12203:SF61">
    <property type="entry name" value="CAPSULE PROTEIN"/>
    <property type="match status" value="1"/>
</dbReference>
<feature type="transmembrane region" description="Helical" evidence="2">
    <location>
        <begin position="162"/>
        <end position="190"/>
    </location>
</feature>
<reference evidence="4" key="1">
    <citation type="journal article" date="2023" name="Mol. Phylogenet. Evol.">
        <title>Genome-scale phylogeny and comparative genomics of the fungal order Sordariales.</title>
        <authorList>
            <person name="Hensen N."/>
            <person name="Bonometti L."/>
            <person name="Westerberg I."/>
            <person name="Brannstrom I.O."/>
            <person name="Guillou S."/>
            <person name="Cros-Aarteil S."/>
            <person name="Calhoun S."/>
            <person name="Haridas S."/>
            <person name="Kuo A."/>
            <person name="Mondo S."/>
            <person name="Pangilinan J."/>
            <person name="Riley R."/>
            <person name="LaButti K."/>
            <person name="Andreopoulos B."/>
            <person name="Lipzen A."/>
            <person name="Chen C."/>
            <person name="Yan M."/>
            <person name="Daum C."/>
            <person name="Ng V."/>
            <person name="Clum A."/>
            <person name="Steindorff A."/>
            <person name="Ohm R.A."/>
            <person name="Martin F."/>
            <person name="Silar P."/>
            <person name="Natvig D.O."/>
            <person name="Lalanne C."/>
            <person name="Gautier V."/>
            <person name="Ament-Velasquez S.L."/>
            <person name="Kruys A."/>
            <person name="Hutchinson M.I."/>
            <person name="Powell A.J."/>
            <person name="Barry K."/>
            <person name="Miller A.N."/>
            <person name="Grigoriev I.V."/>
            <person name="Debuchy R."/>
            <person name="Gladieux P."/>
            <person name="Hiltunen Thoren M."/>
            <person name="Johannesson H."/>
        </authorList>
    </citation>
    <scope>NUCLEOTIDE SEQUENCE</scope>
    <source>
        <strain evidence="4">CBS 359.72</strain>
    </source>
</reference>
<keyword evidence="2" id="KW-1133">Transmembrane helix</keyword>
<dbReference type="PANTHER" id="PTHR12203">
    <property type="entry name" value="KDEL LYS-ASP-GLU-LEU CONTAINING - RELATED"/>
    <property type="match status" value="1"/>
</dbReference>
<dbReference type="Proteomes" id="UP001303647">
    <property type="component" value="Unassembled WGS sequence"/>
</dbReference>
<dbReference type="InterPro" id="IPR006598">
    <property type="entry name" value="CAP10"/>
</dbReference>
<feature type="domain" description="Glycosyl transferase CAP10" evidence="3">
    <location>
        <begin position="584"/>
        <end position="888"/>
    </location>
</feature>
<keyword evidence="5" id="KW-1185">Reference proteome</keyword>
<dbReference type="AlphaFoldDB" id="A0AAN7HQX6"/>
<gene>
    <name evidence="4" type="ORF">C7999DRAFT_13143</name>
</gene>
<feature type="transmembrane region" description="Helical" evidence="2">
    <location>
        <begin position="287"/>
        <end position="314"/>
    </location>
</feature>
<dbReference type="SMART" id="SM00672">
    <property type="entry name" value="CAP10"/>
    <property type="match status" value="1"/>
</dbReference>
<dbReference type="InterPro" id="IPR051091">
    <property type="entry name" value="O-Glucosyltr/Glycosyltrsf_90"/>
</dbReference>
<feature type="region of interest" description="Disordered" evidence="1">
    <location>
        <begin position="115"/>
        <end position="148"/>
    </location>
</feature>
<name>A0AAN7HQX6_9PEZI</name>
<comment type="caution">
    <text evidence="4">The sequence shown here is derived from an EMBL/GenBank/DDBJ whole genome shotgun (WGS) entry which is preliminary data.</text>
</comment>
<reference evidence="4" key="2">
    <citation type="submission" date="2023-05" db="EMBL/GenBank/DDBJ databases">
        <authorList>
            <consortium name="Lawrence Berkeley National Laboratory"/>
            <person name="Steindorff A."/>
            <person name="Hensen N."/>
            <person name="Bonometti L."/>
            <person name="Westerberg I."/>
            <person name="Brannstrom I.O."/>
            <person name="Guillou S."/>
            <person name="Cros-Aarteil S."/>
            <person name="Calhoun S."/>
            <person name="Haridas S."/>
            <person name="Kuo A."/>
            <person name="Mondo S."/>
            <person name="Pangilinan J."/>
            <person name="Riley R."/>
            <person name="Labutti K."/>
            <person name="Andreopoulos B."/>
            <person name="Lipzen A."/>
            <person name="Chen C."/>
            <person name="Yanf M."/>
            <person name="Daum C."/>
            <person name="Ng V."/>
            <person name="Clum A."/>
            <person name="Ohm R."/>
            <person name="Martin F."/>
            <person name="Silar P."/>
            <person name="Natvig D."/>
            <person name="Lalanne C."/>
            <person name="Gautier V."/>
            <person name="Ament-Velasquez S.L."/>
            <person name="Kruys A."/>
            <person name="Hutchinson M.I."/>
            <person name="Powell A.J."/>
            <person name="Barry K."/>
            <person name="Miller A.N."/>
            <person name="Grigoriev I.V."/>
            <person name="Debuchy R."/>
            <person name="Gladieux P."/>
            <person name="Thoren M.H."/>
            <person name="Johannesson H."/>
        </authorList>
    </citation>
    <scope>NUCLEOTIDE SEQUENCE</scope>
    <source>
        <strain evidence="4">CBS 359.72</strain>
    </source>
</reference>
<dbReference type="Pfam" id="PF05686">
    <property type="entry name" value="Glyco_transf_90"/>
    <property type="match status" value="1"/>
</dbReference>
<protein>
    <submittedName>
        <fullName evidence="4">Glycosyltransferase</fullName>
    </submittedName>
</protein>
<evidence type="ECO:0000256" key="1">
    <source>
        <dbReference type="SAM" id="MobiDB-lite"/>
    </source>
</evidence>
<dbReference type="EMBL" id="MU857630">
    <property type="protein sequence ID" value="KAK4248960.1"/>
    <property type="molecule type" value="Genomic_DNA"/>
</dbReference>
<evidence type="ECO:0000256" key="2">
    <source>
        <dbReference type="SAM" id="Phobius"/>
    </source>
</evidence>
<organism evidence="4 5">
    <name type="scientific">Corynascus novoguineensis</name>
    <dbReference type="NCBI Taxonomy" id="1126955"/>
    <lineage>
        <taxon>Eukaryota</taxon>
        <taxon>Fungi</taxon>
        <taxon>Dikarya</taxon>
        <taxon>Ascomycota</taxon>
        <taxon>Pezizomycotina</taxon>
        <taxon>Sordariomycetes</taxon>
        <taxon>Sordariomycetidae</taxon>
        <taxon>Sordariales</taxon>
        <taxon>Chaetomiaceae</taxon>
        <taxon>Corynascus</taxon>
    </lineage>
</organism>
<keyword evidence="2" id="KW-0472">Membrane</keyword>
<feature type="transmembrane region" description="Helical" evidence="2">
    <location>
        <begin position="326"/>
        <end position="347"/>
    </location>
</feature>
<feature type="region of interest" description="Disordered" evidence="1">
    <location>
        <begin position="1"/>
        <end position="45"/>
    </location>
</feature>
<keyword evidence="2" id="KW-0812">Transmembrane</keyword>
<proteinExistence type="predicted"/>
<feature type="transmembrane region" description="Helical" evidence="2">
    <location>
        <begin position="242"/>
        <end position="260"/>
    </location>
</feature>